<keyword evidence="2" id="KW-1185">Reference proteome</keyword>
<dbReference type="RefSeq" id="WP_120108254.1">
    <property type="nucleotide sequence ID" value="NZ_QXQB01000001.1"/>
</dbReference>
<gene>
    <name evidence="1" type="ORF">D3P09_06895</name>
</gene>
<dbReference type="Proteomes" id="UP000267798">
    <property type="component" value="Unassembled WGS sequence"/>
</dbReference>
<evidence type="ECO:0000313" key="2">
    <source>
        <dbReference type="Proteomes" id="UP000267798"/>
    </source>
</evidence>
<evidence type="ECO:0000313" key="1">
    <source>
        <dbReference type="EMBL" id="RJX41674.1"/>
    </source>
</evidence>
<accession>A0A3A6Q753</accession>
<protein>
    <submittedName>
        <fullName evidence="1">Uncharacterized protein</fullName>
    </submittedName>
</protein>
<name>A0A3A6Q753_9BACL</name>
<organism evidence="1 2">
    <name type="scientific">Paenibacillus pinisoli</name>
    <dbReference type="NCBI Taxonomy" id="1276110"/>
    <lineage>
        <taxon>Bacteria</taxon>
        <taxon>Bacillati</taxon>
        <taxon>Bacillota</taxon>
        <taxon>Bacilli</taxon>
        <taxon>Bacillales</taxon>
        <taxon>Paenibacillaceae</taxon>
        <taxon>Paenibacillus</taxon>
    </lineage>
</organism>
<dbReference type="EMBL" id="QXQB01000001">
    <property type="protein sequence ID" value="RJX41674.1"/>
    <property type="molecule type" value="Genomic_DNA"/>
</dbReference>
<sequence length="92" mass="10414">MKVLGMLIPTYRIGTEVVLSDTQYVIKGNAELYELLNKKVQQQGFEMLKKGTKLQVVSMAKYSFKEIGKTICYGVAYRNKLYIVAEDGLSNI</sequence>
<dbReference type="OrthoDB" id="2626219at2"/>
<dbReference type="AlphaFoldDB" id="A0A3A6Q753"/>
<comment type="caution">
    <text evidence="1">The sequence shown here is derived from an EMBL/GenBank/DDBJ whole genome shotgun (WGS) entry which is preliminary data.</text>
</comment>
<proteinExistence type="predicted"/>
<reference evidence="1 2" key="1">
    <citation type="submission" date="2018-09" db="EMBL/GenBank/DDBJ databases">
        <title>Paenibacillus aracenensis nov. sp. isolated from a cave in southern Spain.</title>
        <authorList>
            <person name="Jurado V."/>
            <person name="Gutierrez-Patricio S."/>
            <person name="Gonzalez-Pimentel J.L."/>
            <person name="Miller A.Z."/>
            <person name="Laiz L."/>
            <person name="Saiz-Jimenez C."/>
        </authorList>
    </citation>
    <scope>NUCLEOTIDE SEQUENCE [LARGE SCALE GENOMIC DNA]</scope>
    <source>
        <strain evidence="1 2">JCM 19203</strain>
    </source>
</reference>